<name>A0A5N1JSD3_9BACT</name>
<dbReference type="Proteomes" id="UP000326344">
    <property type="component" value="Unassembled WGS sequence"/>
</dbReference>
<proteinExistence type="predicted"/>
<dbReference type="EMBL" id="VTWS01000001">
    <property type="protein sequence ID" value="KAA9357222.1"/>
    <property type="molecule type" value="Genomic_DNA"/>
</dbReference>
<sequence>MNWIKIEKRLPEVGKLVYTKDAEGKIGAYTRTDEGWNSQVSTDNTPIVEWLEGNGPFTPLPMALLFHDLVNDYERYEKQGHHDTAVNVLRNLVEAIQQHIVEPAGSGAILKGSGLMLIMQEKPAPNCSSQQ</sequence>
<evidence type="ECO:0000313" key="1">
    <source>
        <dbReference type="EMBL" id="KAA9357222.1"/>
    </source>
</evidence>
<protein>
    <submittedName>
        <fullName evidence="1">Uncharacterized protein</fullName>
    </submittedName>
</protein>
<organism evidence="1 2">
    <name type="scientific">Larkinella humicola</name>
    <dbReference type="NCBI Taxonomy" id="2607654"/>
    <lineage>
        <taxon>Bacteria</taxon>
        <taxon>Pseudomonadati</taxon>
        <taxon>Bacteroidota</taxon>
        <taxon>Cytophagia</taxon>
        <taxon>Cytophagales</taxon>
        <taxon>Spirosomataceae</taxon>
        <taxon>Larkinella</taxon>
    </lineage>
</organism>
<reference evidence="1 2" key="1">
    <citation type="submission" date="2019-09" db="EMBL/GenBank/DDBJ databases">
        <title>Genome Sequence of Larkinella sp MA1.</title>
        <authorList>
            <person name="Srinivasan S."/>
        </authorList>
    </citation>
    <scope>NUCLEOTIDE SEQUENCE [LARGE SCALE GENOMIC DNA]</scope>
    <source>
        <strain evidence="1 2">MA1</strain>
    </source>
</reference>
<evidence type="ECO:0000313" key="2">
    <source>
        <dbReference type="Proteomes" id="UP000326344"/>
    </source>
</evidence>
<dbReference type="RefSeq" id="WP_150875304.1">
    <property type="nucleotide sequence ID" value="NZ_VTWS01000001.1"/>
</dbReference>
<comment type="caution">
    <text evidence="1">The sequence shown here is derived from an EMBL/GenBank/DDBJ whole genome shotgun (WGS) entry which is preliminary data.</text>
</comment>
<keyword evidence="2" id="KW-1185">Reference proteome</keyword>
<dbReference type="AlphaFoldDB" id="A0A5N1JSD3"/>
<accession>A0A5N1JSD3</accession>
<gene>
    <name evidence="1" type="ORF">F0P93_05660</name>
</gene>